<protein>
    <submittedName>
        <fullName evidence="3">Transglycosylase SLT domain-containing protein</fullName>
    </submittedName>
</protein>
<dbReference type="RefSeq" id="WP_157309931.1">
    <property type="nucleotide sequence ID" value="NZ_WRXN01000028.1"/>
</dbReference>
<dbReference type="PANTHER" id="PTHR37423">
    <property type="entry name" value="SOLUBLE LYTIC MUREIN TRANSGLYCOSYLASE-RELATED"/>
    <property type="match status" value="1"/>
</dbReference>
<sequence>MRTLVLIFAVLPIMGVNGQDLSFCGERVPVEQESVKKRLIVAINKNSKELSNERLRGKMELYIPYISIVLQQYQLPDDLKFIAVAESRLRRGAQSSAGAAGVWQFMPKTAVGEGLEASERNMVIKSTHAACRLLDKLYNQLHSWPLVVAAYNFGIGNVTRAIKKQGTNDYYALRLNEETGNYLYEILSFKILYRQALAKGVGDKAPGGEQAPRQLPGLPPLPSLPAVAGSWHKSGFFQNASFETDTLSQLTAETKATDTLLIPASIVKDSYIHDTGELAFNTHTSVQLKDFTLNANTTVKGSVYSRAGNRAHIVIEGIDIAPQLRDYSGLICAADGREGLPTGSARGTMVFSGGSRVQIKLMKE</sequence>
<dbReference type="Gene3D" id="1.10.530.10">
    <property type="match status" value="1"/>
</dbReference>
<evidence type="ECO:0000256" key="1">
    <source>
        <dbReference type="ARBA" id="ARBA00007734"/>
    </source>
</evidence>
<evidence type="ECO:0000313" key="4">
    <source>
        <dbReference type="Proteomes" id="UP000461730"/>
    </source>
</evidence>
<dbReference type="Proteomes" id="UP000461730">
    <property type="component" value="Unassembled WGS sequence"/>
</dbReference>
<dbReference type="SUPFAM" id="SSF53955">
    <property type="entry name" value="Lysozyme-like"/>
    <property type="match status" value="1"/>
</dbReference>
<evidence type="ECO:0000259" key="2">
    <source>
        <dbReference type="Pfam" id="PF01464"/>
    </source>
</evidence>
<organism evidence="3 4">
    <name type="scientific">Chitinophaga tropicalis</name>
    <dbReference type="NCBI Taxonomy" id="2683588"/>
    <lineage>
        <taxon>Bacteria</taxon>
        <taxon>Pseudomonadati</taxon>
        <taxon>Bacteroidota</taxon>
        <taxon>Chitinophagia</taxon>
        <taxon>Chitinophagales</taxon>
        <taxon>Chitinophagaceae</taxon>
        <taxon>Chitinophaga</taxon>
    </lineage>
</organism>
<dbReference type="AlphaFoldDB" id="A0A7K1UEW1"/>
<dbReference type="PANTHER" id="PTHR37423:SF2">
    <property type="entry name" value="MEMBRANE-BOUND LYTIC MUREIN TRANSGLYCOSYLASE C"/>
    <property type="match status" value="1"/>
</dbReference>
<comment type="similarity">
    <text evidence="1">Belongs to the transglycosylase Slt family.</text>
</comment>
<dbReference type="CDD" id="cd16894">
    <property type="entry name" value="MltD-like"/>
    <property type="match status" value="1"/>
</dbReference>
<dbReference type="EMBL" id="WRXN01000028">
    <property type="protein sequence ID" value="MVT12515.1"/>
    <property type="molecule type" value="Genomic_DNA"/>
</dbReference>
<name>A0A7K1UEW1_9BACT</name>
<dbReference type="InterPro" id="IPR023346">
    <property type="entry name" value="Lysozyme-like_dom_sf"/>
</dbReference>
<keyword evidence="4" id="KW-1185">Reference proteome</keyword>
<dbReference type="Pfam" id="PF01464">
    <property type="entry name" value="SLT"/>
    <property type="match status" value="1"/>
</dbReference>
<gene>
    <name evidence="3" type="ORF">GO493_29960</name>
</gene>
<feature type="domain" description="Transglycosylase SLT" evidence="2">
    <location>
        <begin position="75"/>
        <end position="171"/>
    </location>
</feature>
<comment type="caution">
    <text evidence="3">The sequence shown here is derived from an EMBL/GenBank/DDBJ whole genome shotgun (WGS) entry which is preliminary data.</text>
</comment>
<proteinExistence type="inferred from homology"/>
<evidence type="ECO:0000313" key="3">
    <source>
        <dbReference type="EMBL" id="MVT12515.1"/>
    </source>
</evidence>
<accession>A0A7K1UEW1</accession>
<reference evidence="3 4" key="1">
    <citation type="submission" date="2019-12" db="EMBL/GenBank/DDBJ databases">
        <title>Chitinophaga sp. strain ysch24 (GDMCC 1.1355), whole genome shotgun sequence.</title>
        <authorList>
            <person name="Zhang X."/>
        </authorList>
    </citation>
    <scope>NUCLEOTIDE SEQUENCE [LARGE SCALE GENOMIC DNA]</scope>
    <source>
        <strain evidence="4">ysch24</strain>
    </source>
</reference>
<dbReference type="InterPro" id="IPR008258">
    <property type="entry name" value="Transglycosylase_SLT_dom_1"/>
</dbReference>